<dbReference type="AlphaFoldDB" id="A0A438IFG2"/>
<dbReference type="EMBL" id="QGNW01000114">
    <property type="protein sequence ID" value="RVW95485.1"/>
    <property type="molecule type" value="Genomic_DNA"/>
</dbReference>
<organism evidence="1 2">
    <name type="scientific">Vitis vinifera</name>
    <name type="common">Grape</name>
    <dbReference type="NCBI Taxonomy" id="29760"/>
    <lineage>
        <taxon>Eukaryota</taxon>
        <taxon>Viridiplantae</taxon>
        <taxon>Streptophyta</taxon>
        <taxon>Embryophyta</taxon>
        <taxon>Tracheophyta</taxon>
        <taxon>Spermatophyta</taxon>
        <taxon>Magnoliopsida</taxon>
        <taxon>eudicotyledons</taxon>
        <taxon>Gunneridae</taxon>
        <taxon>Pentapetalae</taxon>
        <taxon>rosids</taxon>
        <taxon>Vitales</taxon>
        <taxon>Vitaceae</taxon>
        <taxon>Viteae</taxon>
        <taxon>Vitis</taxon>
    </lineage>
</organism>
<gene>
    <name evidence="1" type="ORF">CK203_028648</name>
</gene>
<evidence type="ECO:0000313" key="1">
    <source>
        <dbReference type="EMBL" id="RVW95485.1"/>
    </source>
</evidence>
<proteinExistence type="predicted"/>
<sequence length="188" mass="22237">MLHEKNKAKAKKTAHIEEIWAQLHGTIGARHTHVMDEDDDEDEKVYMYPIDMHPDERDGYRDAIRASKATEWERQQYETIMGSKRKTGELSCLSGALTMQKSQRIGIEPPSPYEIKNKYFEMEYKDMESYMNQQREKWKTYDCTIMSDGWTGPTRLNVIRNGRKITNFIYNYGWLLAEMRKYYGGDIV</sequence>
<protein>
    <submittedName>
        <fullName evidence="1">Uncharacterized protein</fullName>
    </submittedName>
</protein>
<name>A0A438IFG2_VITVI</name>
<reference evidence="1 2" key="1">
    <citation type="journal article" date="2018" name="PLoS Genet.">
        <title>Population sequencing reveals clonal diversity and ancestral inbreeding in the grapevine cultivar Chardonnay.</title>
        <authorList>
            <person name="Roach M.J."/>
            <person name="Johnson D.L."/>
            <person name="Bohlmann J."/>
            <person name="van Vuuren H.J."/>
            <person name="Jones S.J."/>
            <person name="Pretorius I.S."/>
            <person name="Schmidt S.A."/>
            <person name="Borneman A.R."/>
        </authorList>
    </citation>
    <scope>NUCLEOTIDE SEQUENCE [LARGE SCALE GENOMIC DNA]</scope>
    <source>
        <strain evidence="2">cv. Chardonnay</strain>
        <tissue evidence="1">Leaf</tissue>
    </source>
</reference>
<accession>A0A438IFG2</accession>
<evidence type="ECO:0000313" key="2">
    <source>
        <dbReference type="Proteomes" id="UP000288805"/>
    </source>
</evidence>
<comment type="caution">
    <text evidence="1">The sequence shown here is derived from an EMBL/GenBank/DDBJ whole genome shotgun (WGS) entry which is preliminary data.</text>
</comment>
<dbReference type="Proteomes" id="UP000288805">
    <property type="component" value="Unassembled WGS sequence"/>
</dbReference>